<keyword evidence="4" id="KW-1185">Reference proteome</keyword>
<proteinExistence type="predicted"/>
<feature type="region of interest" description="Disordered" evidence="1">
    <location>
        <begin position="427"/>
        <end position="462"/>
    </location>
</feature>
<dbReference type="AlphaFoldDB" id="A0A9P5JZF1"/>
<feature type="non-terminal residue" evidence="3">
    <location>
        <position position="462"/>
    </location>
</feature>
<organism evidence="3 4">
    <name type="scientific">Russula ochroleuca</name>
    <dbReference type="NCBI Taxonomy" id="152965"/>
    <lineage>
        <taxon>Eukaryota</taxon>
        <taxon>Fungi</taxon>
        <taxon>Dikarya</taxon>
        <taxon>Basidiomycota</taxon>
        <taxon>Agaricomycotina</taxon>
        <taxon>Agaricomycetes</taxon>
        <taxon>Russulales</taxon>
        <taxon>Russulaceae</taxon>
        <taxon>Russula</taxon>
    </lineage>
</organism>
<dbReference type="EMBL" id="WHVB01000019">
    <property type="protein sequence ID" value="KAF8473055.1"/>
    <property type="molecule type" value="Genomic_DNA"/>
</dbReference>
<dbReference type="Proteomes" id="UP000759537">
    <property type="component" value="Unassembled WGS sequence"/>
</dbReference>
<evidence type="ECO:0000259" key="2">
    <source>
        <dbReference type="Pfam" id="PF20153"/>
    </source>
</evidence>
<reference evidence="3" key="1">
    <citation type="submission" date="2019-10" db="EMBL/GenBank/DDBJ databases">
        <authorList>
            <consortium name="DOE Joint Genome Institute"/>
            <person name="Kuo A."/>
            <person name="Miyauchi S."/>
            <person name="Kiss E."/>
            <person name="Drula E."/>
            <person name="Kohler A."/>
            <person name="Sanchez-Garcia M."/>
            <person name="Andreopoulos B."/>
            <person name="Barry K.W."/>
            <person name="Bonito G."/>
            <person name="Buee M."/>
            <person name="Carver A."/>
            <person name="Chen C."/>
            <person name="Cichocki N."/>
            <person name="Clum A."/>
            <person name="Culley D."/>
            <person name="Crous P.W."/>
            <person name="Fauchery L."/>
            <person name="Girlanda M."/>
            <person name="Hayes R."/>
            <person name="Keri Z."/>
            <person name="LaButti K."/>
            <person name="Lipzen A."/>
            <person name="Lombard V."/>
            <person name="Magnuson J."/>
            <person name="Maillard F."/>
            <person name="Morin E."/>
            <person name="Murat C."/>
            <person name="Nolan M."/>
            <person name="Ohm R."/>
            <person name="Pangilinan J."/>
            <person name="Pereira M."/>
            <person name="Perotto S."/>
            <person name="Peter M."/>
            <person name="Riley R."/>
            <person name="Sitrit Y."/>
            <person name="Stielow B."/>
            <person name="Szollosi G."/>
            <person name="Zifcakova L."/>
            <person name="Stursova M."/>
            <person name="Spatafora J.W."/>
            <person name="Tedersoo L."/>
            <person name="Vaario L.-M."/>
            <person name="Yamada A."/>
            <person name="Yan M."/>
            <person name="Wang P."/>
            <person name="Xu J."/>
            <person name="Bruns T."/>
            <person name="Baldrian P."/>
            <person name="Vilgalys R."/>
            <person name="Henrissat B."/>
            <person name="Grigoriev I.V."/>
            <person name="Hibbett D."/>
            <person name="Nagy L.G."/>
            <person name="Martin F.M."/>
        </authorList>
    </citation>
    <scope>NUCLEOTIDE SEQUENCE</scope>
    <source>
        <strain evidence="3">Prilba</strain>
    </source>
</reference>
<feature type="domain" description="DUF6535" evidence="2">
    <location>
        <begin position="25"/>
        <end position="131"/>
    </location>
</feature>
<evidence type="ECO:0000313" key="4">
    <source>
        <dbReference type="Proteomes" id="UP000759537"/>
    </source>
</evidence>
<comment type="caution">
    <text evidence="3">The sequence shown here is derived from an EMBL/GenBank/DDBJ whole genome shotgun (WGS) entry which is preliminary data.</text>
</comment>
<accession>A0A9P5JZF1</accession>
<gene>
    <name evidence="3" type="ORF">DFH94DRAFT_847059</name>
</gene>
<dbReference type="InterPro" id="IPR045338">
    <property type="entry name" value="DUF6535"/>
</dbReference>
<protein>
    <recommendedName>
        <fullName evidence="2">DUF6535 domain-containing protein</fullName>
    </recommendedName>
</protein>
<reference evidence="3" key="2">
    <citation type="journal article" date="2020" name="Nat. Commun.">
        <title>Large-scale genome sequencing of mycorrhizal fungi provides insights into the early evolution of symbiotic traits.</title>
        <authorList>
            <person name="Miyauchi S."/>
            <person name="Kiss E."/>
            <person name="Kuo A."/>
            <person name="Drula E."/>
            <person name="Kohler A."/>
            <person name="Sanchez-Garcia M."/>
            <person name="Morin E."/>
            <person name="Andreopoulos B."/>
            <person name="Barry K.W."/>
            <person name="Bonito G."/>
            <person name="Buee M."/>
            <person name="Carver A."/>
            <person name="Chen C."/>
            <person name="Cichocki N."/>
            <person name="Clum A."/>
            <person name="Culley D."/>
            <person name="Crous P.W."/>
            <person name="Fauchery L."/>
            <person name="Girlanda M."/>
            <person name="Hayes R.D."/>
            <person name="Keri Z."/>
            <person name="LaButti K."/>
            <person name="Lipzen A."/>
            <person name="Lombard V."/>
            <person name="Magnuson J."/>
            <person name="Maillard F."/>
            <person name="Murat C."/>
            <person name="Nolan M."/>
            <person name="Ohm R.A."/>
            <person name="Pangilinan J."/>
            <person name="Pereira M.F."/>
            <person name="Perotto S."/>
            <person name="Peter M."/>
            <person name="Pfister S."/>
            <person name="Riley R."/>
            <person name="Sitrit Y."/>
            <person name="Stielow J.B."/>
            <person name="Szollosi G."/>
            <person name="Zifcakova L."/>
            <person name="Stursova M."/>
            <person name="Spatafora J.W."/>
            <person name="Tedersoo L."/>
            <person name="Vaario L.M."/>
            <person name="Yamada A."/>
            <person name="Yan M."/>
            <person name="Wang P."/>
            <person name="Xu J."/>
            <person name="Bruns T."/>
            <person name="Baldrian P."/>
            <person name="Vilgalys R."/>
            <person name="Dunand C."/>
            <person name="Henrissat B."/>
            <person name="Grigoriev I.V."/>
            <person name="Hibbett D."/>
            <person name="Nagy L.G."/>
            <person name="Martin F.M."/>
        </authorList>
    </citation>
    <scope>NUCLEOTIDE SEQUENCE</scope>
    <source>
        <strain evidence="3">Prilba</strain>
    </source>
</reference>
<sequence length="462" mass="50753">MDNDLDPATHAGDTYSDSSGALFSMYLSRAEKFDKDLAESWKADADGILIYLDHTGLFSAVVAGFVIEGLKNLQPDSGSSSVDLLTQISQQLATFTNASQPSVVLTFPDRSPFHAPISALLTNTLWLLSLIGYSEYKLEQSMVRRFEASAKKQNWTMDARALAWTLDSLDEDHELEQFAAALHPDLGKDIQKLVTGSSPRADSLLLLSKASRLWRDSVCLRALYFIPNAIQVALSNAINGPGGLVTIPPFLNSYESWAVAEALSQDPGIDPKTRLDAECVAAITCARLDPSDQRTSPIFVDRLDMPSDELVHYLQTHERDNLLLAHLLSFIRRICLTGLAVHHIIDPDLTARTIKLILGREQTRDWTSSASPNPHQSFHQTWDNLNTAEANLRGQVSVGGGGVFPSYDYNKSLRNISIMRGSLQPVHDAFKQGPSSAPEYTKPSVVASTPNEPSDFDILQSS</sequence>
<evidence type="ECO:0000256" key="1">
    <source>
        <dbReference type="SAM" id="MobiDB-lite"/>
    </source>
</evidence>
<name>A0A9P5JZF1_9AGAM</name>
<dbReference type="Pfam" id="PF20153">
    <property type="entry name" value="DUF6535"/>
    <property type="match status" value="1"/>
</dbReference>
<evidence type="ECO:0000313" key="3">
    <source>
        <dbReference type="EMBL" id="KAF8473055.1"/>
    </source>
</evidence>